<keyword evidence="12 13" id="KW-0449">Lipoprotein</keyword>
<dbReference type="Pfam" id="PF02424">
    <property type="entry name" value="ApbE"/>
    <property type="match status" value="1"/>
</dbReference>
<evidence type="ECO:0000256" key="6">
    <source>
        <dbReference type="ARBA" id="ARBA00022827"/>
    </source>
</evidence>
<evidence type="ECO:0000256" key="9">
    <source>
        <dbReference type="ARBA" id="ARBA00048540"/>
    </source>
</evidence>
<dbReference type="PANTHER" id="PTHR30040:SF2">
    <property type="entry name" value="FAD:PROTEIN FMN TRANSFERASE"/>
    <property type="match status" value="1"/>
</dbReference>
<reference evidence="13 14" key="1">
    <citation type="submission" date="2019-03" db="EMBL/GenBank/DDBJ databases">
        <title>Genomic Encyclopedia of Type Strains, Phase IV (KMG-IV): sequencing the most valuable type-strain genomes for metagenomic binning, comparative biology and taxonomic classification.</title>
        <authorList>
            <person name="Goeker M."/>
        </authorList>
    </citation>
    <scope>NUCLEOTIDE SEQUENCE [LARGE SCALE GENOMIC DNA]</scope>
    <source>
        <strain evidence="13 14">DSM 102940</strain>
    </source>
</reference>
<dbReference type="GO" id="GO:0046872">
    <property type="term" value="F:metal ion binding"/>
    <property type="evidence" value="ECO:0007669"/>
    <property type="project" value="UniProtKB-UniRule"/>
</dbReference>
<evidence type="ECO:0000256" key="5">
    <source>
        <dbReference type="ARBA" id="ARBA00022723"/>
    </source>
</evidence>
<comment type="function">
    <text evidence="12">Flavin transferase that catalyzes the transfer of the FMN moiety of FAD and its covalent binding to the hydroxyl group of a threonine residue in a target flavoprotein.</text>
</comment>
<evidence type="ECO:0000256" key="7">
    <source>
        <dbReference type="ARBA" id="ARBA00022842"/>
    </source>
</evidence>
<evidence type="ECO:0000256" key="4">
    <source>
        <dbReference type="ARBA" id="ARBA00022679"/>
    </source>
</evidence>
<dbReference type="PANTHER" id="PTHR30040">
    <property type="entry name" value="THIAMINE BIOSYNTHESIS LIPOPROTEIN APBE"/>
    <property type="match status" value="1"/>
</dbReference>
<dbReference type="SUPFAM" id="SSF143631">
    <property type="entry name" value="ApbE-like"/>
    <property type="match status" value="1"/>
</dbReference>
<dbReference type="OrthoDB" id="9778595at2"/>
<dbReference type="PROSITE" id="PS51257">
    <property type="entry name" value="PROKAR_LIPOPROTEIN"/>
    <property type="match status" value="1"/>
</dbReference>
<evidence type="ECO:0000313" key="14">
    <source>
        <dbReference type="Proteomes" id="UP000294919"/>
    </source>
</evidence>
<dbReference type="InterPro" id="IPR003374">
    <property type="entry name" value="ApbE-like_sf"/>
</dbReference>
<feature type="binding site" evidence="11">
    <location>
        <position position="175"/>
    </location>
    <ligand>
        <name>Mg(2+)</name>
        <dbReference type="ChEBI" id="CHEBI:18420"/>
    </ligand>
</feature>
<comment type="caution">
    <text evidence="13">The sequence shown here is derived from an EMBL/GenBank/DDBJ whole genome shotgun (WGS) entry which is preliminary data.</text>
</comment>
<dbReference type="PIRSF" id="PIRSF006268">
    <property type="entry name" value="ApbE"/>
    <property type="match status" value="1"/>
</dbReference>
<dbReference type="EC" id="2.7.1.180" evidence="1 10"/>
<name>A0A4R2L418_9FIRM</name>
<keyword evidence="5 10" id="KW-0479">Metal-binding</keyword>
<dbReference type="GO" id="GO:0005886">
    <property type="term" value="C:plasma membrane"/>
    <property type="evidence" value="ECO:0007669"/>
    <property type="project" value="UniProtKB-SubCell"/>
</dbReference>
<keyword evidence="7 10" id="KW-0460">Magnesium</keyword>
<comment type="cofactor">
    <cofactor evidence="11">
        <name>Mg(2+)</name>
        <dbReference type="ChEBI" id="CHEBI:18420"/>
    </cofactor>
    <cofactor evidence="11">
        <name>Mn(2+)</name>
        <dbReference type="ChEBI" id="CHEBI:29035"/>
    </cofactor>
    <text evidence="11">Magnesium. Can also use manganese.</text>
</comment>
<evidence type="ECO:0000256" key="10">
    <source>
        <dbReference type="PIRNR" id="PIRNR006268"/>
    </source>
</evidence>
<comment type="similarity">
    <text evidence="10 12">Belongs to the ApbE family.</text>
</comment>
<keyword evidence="12" id="KW-0472">Membrane</keyword>
<dbReference type="InterPro" id="IPR024932">
    <property type="entry name" value="ApbE"/>
</dbReference>
<proteinExistence type="inferred from homology"/>
<evidence type="ECO:0000256" key="2">
    <source>
        <dbReference type="ARBA" id="ARBA00016337"/>
    </source>
</evidence>
<keyword evidence="6 10" id="KW-0274">FAD</keyword>
<keyword evidence="12" id="KW-1003">Cell membrane</keyword>
<dbReference type="Gene3D" id="3.10.520.10">
    <property type="entry name" value="ApbE-like domains"/>
    <property type="match status" value="1"/>
</dbReference>
<protein>
    <recommendedName>
        <fullName evidence="2 10">FAD:protein FMN transferase</fullName>
        <ecNumber evidence="1 10">2.7.1.180</ecNumber>
    </recommendedName>
    <alternativeName>
        <fullName evidence="8 10">Flavin transferase</fullName>
    </alternativeName>
</protein>
<sequence length="347" mass="38791">MSKRMIILVIMLILLFTIALQGCSNKKEVVTRSTFMLNTKLDISVWIEDKNRGVEIIQECFKRISEIEEKMSVNIENSEVNKINDHTQKEFISVSKDTSEVLNASLKYAKLSNGAFDPTIGKLVELWGIGKENFRVPKKAEIDEVLRYVDYQLLINNGENKFKLAKDHMRIDLGGIAKGYAGDEVYKIIKKNSVEGAIINLGGNIIALGTKIDGSNWRIGIQDPFEPTGTHIGVVEASDKAIVSSGNYERFSIVNEKRYHHIIDPKTGYPSENGIISATIIANYSMDADALSTAVYVLGVEKGLELIENMENVESIIITKDYKVYLSSGIKGAFEIKNNKFQIVNQD</sequence>
<keyword evidence="4 10" id="KW-0808">Transferase</keyword>
<comment type="catalytic activity">
    <reaction evidence="9 10 12">
        <text>L-threonyl-[protein] + FAD = FMN-L-threonyl-[protein] + AMP + H(+)</text>
        <dbReference type="Rhea" id="RHEA:36847"/>
        <dbReference type="Rhea" id="RHEA-COMP:11060"/>
        <dbReference type="Rhea" id="RHEA-COMP:11061"/>
        <dbReference type="ChEBI" id="CHEBI:15378"/>
        <dbReference type="ChEBI" id="CHEBI:30013"/>
        <dbReference type="ChEBI" id="CHEBI:57692"/>
        <dbReference type="ChEBI" id="CHEBI:74257"/>
        <dbReference type="ChEBI" id="CHEBI:456215"/>
        <dbReference type="EC" id="2.7.1.180"/>
    </reaction>
</comment>
<keyword evidence="3 10" id="KW-0285">Flavoprotein</keyword>
<keyword evidence="14" id="KW-1185">Reference proteome</keyword>
<dbReference type="RefSeq" id="WP_132241789.1">
    <property type="nucleotide sequence ID" value="NZ_SLWV01000001.1"/>
</dbReference>
<evidence type="ECO:0000313" key="13">
    <source>
        <dbReference type="EMBL" id="TCO79977.1"/>
    </source>
</evidence>
<organism evidence="13 14">
    <name type="scientific">Marinisporobacter balticus</name>
    <dbReference type="NCBI Taxonomy" id="2018667"/>
    <lineage>
        <taxon>Bacteria</taxon>
        <taxon>Bacillati</taxon>
        <taxon>Bacillota</taxon>
        <taxon>Clostridia</taxon>
        <taxon>Peptostreptococcales</taxon>
        <taxon>Thermotaleaceae</taxon>
        <taxon>Marinisporobacter</taxon>
    </lineage>
</organism>
<evidence type="ECO:0000256" key="3">
    <source>
        <dbReference type="ARBA" id="ARBA00022630"/>
    </source>
</evidence>
<dbReference type="Proteomes" id="UP000294919">
    <property type="component" value="Unassembled WGS sequence"/>
</dbReference>
<keyword evidence="12" id="KW-0997">Cell inner membrane</keyword>
<evidence type="ECO:0000256" key="11">
    <source>
        <dbReference type="PIRSR" id="PIRSR006268-2"/>
    </source>
</evidence>
<feature type="binding site" evidence="11">
    <location>
        <position position="293"/>
    </location>
    <ligand>
        <name>Mg(2+)</name>
        <dbReference type="ChEBI" id="CHEBI:18420"/>
    </ligand>
</feature>
<dbReference type="GO" id="GO:0016740">
    <property type="term" value="F:transferase activity"/>
    <property type="evidence" value="ECO:0007669"/>
    <property type="project" value="UniProtKB-UniRule"/>
</dbReference>
<feature type="binding site" evidence="11">
    <location>
        <position position="289"/>
    </location>
    <ligand>
        <name>Mg(2+)</name>
        <dbReference type="ChEBI" id="CHEBI:18420"/>
    </ligand>
</feature>
<gene>
    <name evidence="13" type="ORF">EV214_101211</name>
</gene>
<dbReference type="AlphaFoldDB" id="A0A4R2L418"/>
<comment type="subcellular location">
    <subcellularLocation>
        <location evidence="12">Cell inner membrane</location>
        <topology evidence="12">Lipid-anchor</topology>
        <orientation evidence="12">Periplasmic side</orientation>
    </subcellularLocation>
</comment>
<dbReference type="EMBL" id="SLWV01000001">
    <property type="protein sequence ID" value="TCO79977.1"/>
    <property type="molecule type" value="Genomic_DNA"/>
</dbReference>
<evidence type="ECO:0000256" key="8">
    <source>
        <dbReference type="ARBA" id="ARBA00031306"/>
    </source>
</evidence>
<evidence type="ECO:0000256" key="1">
    <source>
        <dbReference type="ARBA" id="ARBA00011955"/>
    </source>
</evidence>
<evidence type="ECO:0000256" key="12">
    <source>
        <dbReference type="RuleBase" id="RU363002"/>
    </source>
</evidence>
<accession>A0A4R2L418</accession>